<dbReference type="GeneID" id="94344158"/>
<name>A0A976FFJ8_BRELC</name>
<reference evidence="1 3" key="1">
    <citation type="journal article" date="2021" name="Genome Biol.">
        <title>AFLAP: assembly-free linkage analysis pipeline using k-mers from genome sequencing data.</title>
        <authorList>
            <person name="Fletcher K."/>
            <person name="Zhang L."/>
            <person name="Gil J."/>
            <person name="Han R."/>
            <person name="Cavanaugh K."/>
            <person name="Michelmore R."/>
        </authorList>
    </citation>
    <scope>NUCLEOTIDE SEQUENCE [LARGE SCALE GENOMIC DNA]</scope>
    <source>
        <strain evidence="1 3">SF5</strain>
    </source>
</reference>
<dbReference type="RefSeq" id="XP_067819906.1">
    <property type="nucleotide sequence ID" value="XM_067958487.1"/>
</dbReference>
<evidence type="ECO:0000313" key="1">
    <source>
        <dbReference type="EMBL" id="TDH65808.1"/>
    </source>
</evidence>
<dbReference type="EMBL" id="SHOA02000014">
    <property type="protein sequence ID" value="TDH65808.1"/>
    <property type="molecule type" value="Genomic_DNA"/>
</dbReference>
<dbReference type="Proteomes" id="UP000294530">
    <property type="component" value="Unassembled WGS sequence"/>
</dbReference>
<keyword evidence="3" id="KW-1185">Reference proteome</keyword>
<dbReference type="KEGG" id="blac:94344158"/>
<reference evidence="1" key="2">
    <citation type="submission" date="2021-07" db="EMBL/GenBank/DDBJ databases">
        <authorList>
            <person name="Fletcher K."/>
        </authorList>
    </citation>
    <scope>NUCLEOTIDE SEQUENCE</scope>
    <source>
        <strain evidence="1">SF5</strain>
    </source>
</reference>
<proteinExistence type="predicted"/>
<evidence type="ECO:0000313" key="2">
    <source>
        <dbReference type="EMBL" id="TDH70407.1"/>
    </source>
</evidence>
<comment type="caution">
    <text evidence="1">The sequence shown here is derived from an EMBL/GenBank/DDBJ whole genome shotgun (WGS) entry which is preliminary data.</text>
</comment>
<organism evidence="1 3">
    <name type="scientific">Bremia lactucae</name>
    <name type="common">Lettuce downy mildew</name>
    <dbReference type="NCBI Taxonomy" id="4779"/>
    <lineage>
        <taxon>Eukaryota</taxon>
        <taxon>Sar</taxon>
        <taxon>Stramenopiles</taxon>
        <taxon>Oomycota</taxon>
        <taxon>Peronosporomycetes</taxon>
        <taxon>Peronosporales</taxon>
        <taxon>Peronosporaceae</taxon>
        <taxon>Bremia</taxon>
    </lineage>
</organism>
<accession>A0A976FFJ8</accession>
<gene>
    <name evidence="2" type="ORF">CCR75_000379</name>
    <name evidence="1" type="ORF">CCR75_006765</name>
</gene>
<protein>
    <submittedName>
        <fullName evidence="1">Uncharacterized protein</fullName>
    </submittedName>
</protein>
<sequence>MNQCLVRIVLSNARQLCYAVRCVHNKLELVDFERQNKVDWVWYRRKKAHNRYRVRLDPSEAIFFIEFVLSSINPKAGVLFWRSNDHYFNDLLFKRVRCKELGDAAAETPAEAFNFALRAQDNCTASSCWFVARAAAYASCASVDRSYGISANDSTAGLLLDWRVSVSNVSTSSLGNGASPSSLGHEVIPSISPWSRSSMRSVTSRSI</sequence>
<dbReference type="EMBL" id="SHOA02000213">
    <property type="protein sequence ID" value="TDH70407.1"/>
    <property type="molecule type" value="Genomic_DNA"/>
</dbReference>
<evidence type="ECO:0000313" key="3">
    <source>
        <dbReference type="Proteomes" id="UP000294530"/>
    </source>
</evidence>
<dbReference type="AlphaFoldDB" id="A0A976FFJ8"/>